<dbReference type="OrthoDB" id="163809at2"/>
<protein>
    <recommendedName>
        <fullName evidence="3">Lipoprotein</fullName>
    </recommendedName>
</protein>
<sequence>MIHKVLILSLGIYSLTSCTSQKNVNVYGKEVELIDLSEGQQKILKEYPLQIKFNRIVEESRCPKGVDCIWAGVAVAEIEITEKGAKPIILNLATTDMQTRGYQKSTNLNGYTIALQDITPYPTAERGAQDLKGDYKIVITVQKK</sequence>
<dbReference type="Proteomes" id="UP000286246">
    <property type="component" value="Unassembled WGS sequence"/>
</dbReference>
<organism evidence="1 2">
    <name type="scientific">Sphingobacterium detergens</name>
    <dbReference type="NCBI Taxonomy" id="1145106"/>
    <lineage>
        <taxon>Bacteria</taxon>
        <taxon>Pseudomonadati</taxon>
        <taxon>Bacteroidota</taxon>
        <taxon>Sphingobacteriia</taxon>
        <taxon>Sphingobacteriales</taxon>
        <taxon>Sphingobacteriaceae</taxon>
        <taxon>Sphingobacterium</taxon>
    </lineage>
</organism>
<evidence type="ECO:0000313" key="1">
    <source>
        <dbReference type="EMBL" id="RKE57345.1"/>
    </source>
</evidence>
<evidence type="ECO:0000313" key="2">
    <source>
        <dbReference type="Proteomes" id="UP000286246"/>
    </source>
</evidence>
<dbReference type="PROSITE" id="PS51257">
    <property type="entry name" value="PROKAR_LIPOPROTEIN"/>
    <property type="match status" value="1"/>
</dbReference>
<reference evidence="1 2" key="1">
    <citation type="submission" date="2018-09" db="EMBL/GenBank/DDBJ databases">
        <title>Genomic Encyclopedia of Type Strains, Phase III (KMG-III): the genomes of soil and plant-associated and newly described type strains.</title>
        <authorList>
            <person name="Whitman W."/>
        </authorList>
    </citation>
    <scope>NUCLEOTIDE SEQUENCE [LARGE SCALE GENOMIC DNA]</scope>
    <source>
        <strain evidence="1 2">CECT 7938</strain>
    </source>
</reference>
<comment type="caution">
    <text evidence="1">The sequence shown here is derived from an EMBL/GenBank/DDBJ whole genome shotgun (WGS) entry which is preliminary data.</text>
</comment>
<name>A0A420BL62_SPHD1</name>
<dbReference type="EMBL" id="RAPY01000001">
    <property type="protein sequence ID" value="RKE57345.1"/>
    <property type="molecule type" value="Genomic_DNA"/>
</dbReference>
<evidence type="ECO:0008006" key="3">
    <source>
        <dbReference type="Google" id="ProtNLM"/>
    </source>
</evidence>
<gene>
    <name evidence="1" type="ORF">DFQ12_2232</name>
</gene>
<accession>A0A420BL62</accession>
<keyword evidence="2" id="KW-1185">Reference proteome</keyword>
<dbReference type="AlphaFoldDB" id="A0A420BL62"/>
<proteinExistence type="predicted"/>
<dbReference type="RefSeq" id="WP_120258911.1">
    <property type="nucleotide sequence ID" value="NZ_RAPY01000001.1"/>
</dbReference>